<keyword evidence="2" id="KW-0067">ATP-binding</keyword>
<feature type="non-terminal residue" evidence="4">
    <location>
        <position position="67"/>
    </location>
</feature>
<evidence type="ECO:0000259" key="3">
    <source>
        <dbReference type="Pfam" id="PF17871"/>
    </source>
</evidence>
<proteinExistence type="predicted"/>
<evidence type="ECO:0000313" key="4">
    <source>
        <dbReference type="EMBL" id="ETJ44525.1"/>
    </source>
</evidence>
<dbReference type="AlphaFoldDB" id="W1YRZ5"/>
<feature type="non-terminal residue" evidence="4">
    <location>
        <position position="1"/>
    </location>
</feature>
<dbReference type="Pfam" id="PF17871">
    <property type="entry name" value="AAA_lid_9"/>
    <property type="match status" value="1"/>
</dbReference>
<keyword evidence="1" id="KW-0547">Nucleotide-binding</keyword>
<name>W1YRZ5_9ZZZZ</name>
<gene>
    <name evidence="4" type="ORF">Q604_UNBC01478G0001</name>
</gene>
<dbReference type="GO" id="GO:0005524">
    <property type="term" value="F:ATP binding"/>
    <property type="evidence" value="ECO:0007669"/>
    <property type="project" value="UniProtKB-KW"/>
</dbReference>
<organism evidence="4">
    <name type="scientific">human gut metagenome</name>
    <dbReference type="NCBI Taxonomy" id="408170"/>
    <lineage>
        <taxon>unclassified sequences</taxon>
        <taxon>metagenomes</taxon>
        <taxon>organismal metagenomes</taxon>
    </lineage>
</organism>
<sequence>VVITDSAIGTAVKYAHRYLTSKHLPDSAIDLLDEAAATVQNKGPQNHVKTELSAADEALMAGDWKKV</sequence>
<dbReference type="Gene3D" id="3.40.50.300">
    <property type="entry name" value="P-loop containing nucleotide triphosphate hydrolases"/>
    <property type="match status" value="1"/>
</dbReference>
<accession>W1YRZ5</accession>
<feature type="domain" description="ClpA/ClpB AAA lid" evidence="3">
    <location>
        <begin position="1"/>
        <end position="50"/>
    </location>
</feature>
<evidence type="ECO:0000256" key="1">
    <source>
        <dbReference type="ARBA" id="ARBA00022741"/>
    </source>
</evidence>
<reference evidence="4" key="1">
    <citation type="submission" date="2013-12" db="EMBL/GenBank/DDBJ databases">
        <title>A Varibaculum cambriense genome reconstructed from a premature infant gut community with otherwise low bacterial novelty that shifts toward anaerobic metabolism during the third week of life.</title>
        <authorList>
            <person name="Brown C.T."/>
            <person name="Sharon I."/>
            <person name="Thomas B.C."/>
            <person name="Castelle C.J."/>
            <person name="Morowitz M.J."/>
            <person name="Banfield J.F."/>
        </authorList>
    </citation>
    <scope>NUCLEOTIDE SEQUENCE</scope>
</reference>
<comment type="caution">
    <text evidence="4">The sequence shown here is derived from an EMBL/GenBank/DDBJ whole genome shotgun (WGS) entry which is preliminary data.</text>
</comment>
<protein>
    <submittedName>
        <fullName evidence="4">ATPase family protein</fullName>
    </submittedName>
</protein>
<dbReference type="EMBL" id="AZMM01001478">
    <property type="protein sequence ID" value="ETJ44525.1"/>
    <property type="molecule type" value="Genomic_DNA"/>
</dbReference>
<dbReference type="InterPro" id="IPR041546">
    <property type="entry name" value="ClpA/ClpB_AAA_lid"/>
</dbReference>
<evidence type="ECO:0000256" key="2">
    <source>
        <dbReference type="ARBA" id="ARBA00022840"/>
    </source>
</evidence>
<dbReference type="InterPro" id="IPR027417">
    <property type="entry name" value="P-loop_NTPase"/>
</dbReference>